<reference evidence="13" key="1">
    <citation type="submission" date="2024-03" db="EMBL/GenBank/DDBJ databases">
        <title>WGS assembly of Saponaria officinalis var. Norfolk2.</title>
        <authorList>
            <person name="Jenkins J."/>
            <person name="Shu S."/>
            <person name="Grimwood J."/>
            <person name="Barry K."/>
            <person name="Goodstein D."/>
            <person name="Schmutz J."/>
            <person name="Leebens-Mack J."/>
            <person name="Osbourn A."/>
        </authorList>
    </citation>
    <scope>NUCLEOTIDE SEQUENCE [LARGE SCALE GENOMIC DNA]</scope>
    <source>
        <strain evidence="13">JIC</strain>
    </source>
</reference>
<dbReference type="Proteomes" id="UP001443914">
    <property type="component" value="Unassembled WGS sequence"/>
</dbReference>
<evidence type="ECO:0000256" key="3">
    <source>
        <dbReference type="ARBA" id="ARBA00008870"/>
    </source>
</evidence>
<evidence type="ECO:0000313" key="14">
    <source>
        <dbReference type="Proteomes" id="UP001443914"/>
    </source>
</evidence>
<evidence type="ECO:0000256" key="11">
    <source>
        <dbReference type="ARBA" id="ARBA00049524"/>
    </source>
</evidence>
<dbReference type="PANTHER" id="PTHR20531">
    <property type="entry name" value="N-ALPHA-ACETYLTRANSFERASE 40"/>
    <property type="match status" value="1"/>
</dbReference>
<protein>
    <recommendedName>
        <fullName evidence="5">N-alpha-acetyltransferase 40</fullName>
        <ecNumber evidence="4">2.3.1.257</ecNumber>
    </recommendedName>
</protein>
<feature type="domain" description="N-acetyltransferase" evidence="12">
    <location>
        <begin position="66"/>
        <end position="232"/>
    </location>
</feature>
<keyword evidence="7" id="KW-0808">Transferase</keyword>
<evidence type="ECO:0000256" key="4">
    <source>
        <dbReference type="ARBA" id="ARBA00012950"/>
    </source>
</evidence>
<comment type="similarity">
    <text evidence="3">Belongs to the acetyltransferase family. NAA40 subfamily.</text>
</comment>
<dbReference type="GO" id="GO:0043998">
    <property type="term" value="F:histone H2A acetyltransferase activity"/>
    <property type="evidence" value="ECO:0007669"/>
    <property type="project" value="InterPro"/>
</dbReference>
<evidence type="ECO:0000256" key="1">
    <source>
        <dbReference type="ARBA" id="ARBA00004123"/>
    </source>
</evidence>
<dbReference type="PROSITE" id="PS51186">
    <property type="entry name" value="GNAT"/>
    <property type="match status" value="1"/>
</dbReference>
<dbReference type="GO" id="GO:1990189">
    <property type="term" value="F:protein N-terminal-serine acetyltransferase activity"/>
    <property type="evidence" value="ECO:0007669"/>
    <property type="project" value="UniProtKB-EC"/>
</dbReference>
<dbReference type="InterPro" id="IPR016181">
    <property type="entry name" value="Acyl_CoA_acyltransferase"/>
</dbReference>
<dbReference type="Pfam" id="PF00583">
    <property type="entry name" value="Acetyltransf_1"/>
    <property type="match status" value="1"/>
</dbReference>
<dbReference type="InterPro" id="IPR000182">
    <property type="entry name" value="GNAT_dom"/>
</dbReference>
<dbReference type="GO" id="GO:0005634">
    <property type="term" value="C:nucleus"/>
    <property type="evidence" value="ECO:0007669"/>
    <property type="project" value="UniProtKB-SubCell"/>
</dbReference>
<gene>
    <name evidence="13" type="ORF">RND81_03G225900</name>
</gene>
<evidence type="ECO:0000313" key="13">
    <source>
        <dbReference type="EMBL" id="KAK9743224.1"/>
    </source>
</evidence>
<dbReference type="PANTHER" id="PTHR20531:SF1">
    <property type="entry name" value="N-ALPHA-ACETYLTRANSFERASE 40"/>
    <property type="match status" value="1"/>
</dbReference>
<keyword evidence="6" id="KW-0963">Cytoplasm</keyword>
<dbReference type="GO" id="GO:0010485">
    <property type="term" value="F:histone H4 acetyltransferase activity"/>
    <property type="evidence" value="ECO:0007669"/>
    <property type="project" value="InterPro"/>
</dbReference>
<sequence>MDGDYVDYNSTKGRTLKRKEMLERKKIVDGLIKAASAVKDPLVSFPEFHLFNQPGLCFQLEAGHGAKLSRILKHYIQKLLKVNMERHYGMEWPAEEKVKYREINAPEARYIFVYKDVTRGSYEKKCSMSENNRDIVGFVHYRFTLEEDLPVLYVYELQLEPDIQGKGVGRFLMQLLELIARKSGMAAIVLTVQKRNLSAMLFYTIKLGYSVAATSPSRVDPQIGAEMNYEILCKTFDQEAKSKFEVV</sequence>
<organism evidence="13 14">
    <name type="scientific">Saponaria officinalis</name>
    <name type="common">Common soapwort</name>
    <name type="synonym">Lychnis saponaria</name>
    <dbReference type="NCBI Taxonomy" id="3572"/>
    <lineage>
        <taxon>Eukaryota</taxon>
        <taxon>Viridiplantae</taxon>
        <taxon>Streptophyta</taxon>
        <taxon>Embryophyta</taxon>
        <taxon>Tracheophyta</taxon>
        <taxon>Spermatophyta</taxon>
        <taxon>Magnoliopsida</taxon>
        <taxon>eudicotyledons</taxon>
        <taxon>Gunneridae</taxon>
        <taxon>Pentapetalae</taxon>
        <taxon>Caryophyllales</taxon>
        <taxon>Caryophyllaceae</taxon>
        <taxon>Caryophylleae</taxon>
        <taxon>Saponaria</taxon>
    </lineage>
</organism>
<dbReference type="AlphaFoldDB" id="A0AAW1MA01"/>
<proteinExistence type="inferred from homology"/>
<name>A0AAW1MA01_SAPOF</name>
<dbReference type="GO" id="GO:0005737">
    <property type="term" value="C:cytoplasm"/>
    <property type="evidence" value="ECO:0007669"/>
    <property type="project" value="UniProtKB-SubCell"/>
</dbReference>
<dbReference type="Gene3D" id="3.40.630.30">
    <property type="match status" value="1"/>
</dbReference>
<evidence type="ECO:0000256" key="9">
    <source>
        <dbReference type="ARBA" id="ARBA00023315"/>
    </source>
</evidence>
<accession>A0AAW1MA01</accession>
<comment type="caution">
    <text evidence="13">The sequence shown here is derived from an EMBL/GenBank/DDBJ whole genome shotgun (WGS) entry which is preliminary data.</text>
</comment>
<comment type="catalytic activity">
    <reaction evidence="11">
        <text>N-terminal L-seryl-[histone H4] + acetyl-CoA = N-terminal N(alpha)-acetyl-L-seryl-[histone H4] + CoA + H(+)</text>
        <dbReference type="Rhea" id="RHEA:50596"/>
        <dbReference type="Rhea" id="RHEA-COMP:12740"/>
        <dbReference type="Rhea" id="RHEA-COMP:12743"/>
        <dbReference type="ChEBI" id="CHEBI:15378"/>
        <dbReference type="ChEBI" id="CHEBI:57287"/>
        <dbReference type="ChEBI" id="CHEBI:57288"/>
        <dbReference type="ChEBI" id="CHEBI:64738"/>
        <dbReference type="ChEBI" id="CHEBI:83690"/>
        <dbReference type="EC" id="2.3.1.257"/>
    </reaction>
</comment>
<evidence type="ECO:0000256" key="5">
    <source>
        <dbReference type="ARBA" id="ARBA00015043"/>
    </source>
</evidence>
<comment type="subcellular location">
    <subcellularLocation>
        <location evidence="2">Cytoplasm</location>
    </subcellularLocation>
    <subcellularLocation>
        <location evidence="1">Nucleus</location>
    </subcellularLocation>
</comment>
<evidence type="ECO:0000256" key="10">
    <source>
        <dbReference type="ARBA" id="ARBA00047821"/>
    </source>
</evidence>
<evidence type="ECO:0000259" key="12">
    <source>
        <dbReference type="PROSITE" id="PS51186"/>
    </source>
</evidence>
<evidence type="ECO:0000256" key="8">
    <source>
        <dbReference type="ARBA" id="ARBA00023242"/>
    </source>
</evidence>
<evidence type="ECO:0000256" key="6">
    <source>
        <dbReference type="ARBA" id="ARBA00022490"/>
    </source>
</evidence>
<dbReference type="CDD" id="cd04301">
    <property type="entry name" value="NAT_SF"/>
    <property type="match status" value="1"/>
</dbReference>
<evidence type="ECO:0000256" key="7">
    <source>
        <dbReference type="ARBA" id="ARBA00022679"/>
    </source>
</evidence>
<keyword evidence="8" id="KW-0539">Nucleus</keyword>
<dbReference type="EC" id="2.3.1.257" evidence="4"/>
<keyword evidence="14" id="KW-1185">Reference proteome</keyword>
<dbReference type="InterPro" id="IPR039949">
    <property type="entry name" value="NAA40"/>
</dbReference>
<keyword evidence="9" id="KW-0012">Acyltransferase</keyword>
<evidence type="ECO:0000256" key="2">
    <source>
        <dbReference type="ARBA" id="ARBA00004496"/>
    </source>
</evidence>
<dbReference type="SUPFAM" id="SSF55729">
    <property type="entry name" value="Acyl-CoA N-acyltransferases (Nat)"/>
    <property type="match status" value="1"/>
</dbReference>
<dbReference type="EMBL" id="JBDFQZ010000003">
    <property type="protein sequence ID" value="KAK9743224.1"/>
    <property type="molecule type" value="Genomic_DNA"/>
</dbReference>
<comment type="catalytic activity">
    <reaction evidence="10">
        <text>N-terminal L-seryl-[histone H2A] + acetyl-CoA = N-terminal N(alpha)-acetyl-L-seryl-[histone H2A] + CoA + H(+)</text>
        <dbReference type="Rhea" id="RHEA:50600"/>
        <dbReference type="Rhea" id="RHEA-COMP:12742"/>
        <dbReference type="Rhea" id="RHEA-COMP:12744"/>
        <dbReference type="ChEBI" id="CHEBI:15378"/>
        <dbReference type="ChEBI" id="CHEBI:57287"/>
        <dbReference type="ChEBI" id="CHEBI:57288"/>
        <dbReference type="ChEBI" id="CHEBI:64738"/>
        <dbReference type="ChEBI" id="CHEBI:83690"/>
        <dbReference type="EC" id="2.3.1.257"/>
    </reaction>
</comment>